<name>A0A5C6AN42_9BACT</name>
<comment type="caution">
    <text evidence="5">The sequence shown here is derived from an EMBL/GenBank/DDBJ whole genome shotgun (WGS) entry which is preliminary data.</text>
</comment>
<evidence type="ECO:0000259" key="3">
    <source>
        <dbReference type="Pfam" id="PF13007"/>
    </source>
</evidence>
<dbReference type="PANTHER" id="PTHR33678">
    <property type="entry name" value="BLL1576 PROTEIN"/>
    <property type="match status" value="1"/>
</dbReference>
<dbReference type="Pfam" id="PF13005">
    <property type="entry name" value="zf-IS66"/>
    <property type="match status" value="1"/>
</dbReference>
<feature type="domain" description="Transposase IS66 zinc-finger binding" evidence="2">
    <location>
        <begin position="115"/>
        <end position="159"/>
    </location>
</feature>
<sequence>MATVDELPNDVEALKRIIIEQQERHQAEIAAAVDEAVKAAVAAILRRYYGPRSESFDPRQLFLFGQQVVDSPLDMASVEEEVGEPLTTRRPRHKHGRQQLPEHLERIEIEHDLDDKACPACGCERCRIGAEISEQLEYFPASLKVLRHVRYKYACEKCDHDGYNPNIATAAKPPQPIDKGLPGPSLLAYVIASKLGDHLPLYRLERIFERQQVHIARSTMCAWMRHAGELVQPLIELMTERVRNSQAIHTDDTVVPIQSPGSKQCRKGRVWCYLGDAAHPYTVYDYTPNRSRDGPAKWLSGYEGYLQADAYGGYDGVYHSQNVTEVACWAHARRKFYDAQDSDERRARQALTLIAELYAVEREAKDADEAARLALRQDRSVPVLDRIKRWLDAEQEVVLPRSPMATAITYAQNQWQALTTYATQGFLNIDNNASERALKRVALGRKNWLFAGNDAAAENHARLWSLIASCERHKIDPQRYLTSVLAKIGSTPKEELGQFLPDAWKAEDAAEPMDQS</sequence>
<keyword evidence="6" id="KW-1185">Reference proteome</keyword>
<proteinExistence type="predicted"/>
<dbReference type="InterPro" id="IPR024463">
    <property type="entry name" value="Transposase_TnpC_homeodom"/>
</dbReference>
<accession>A0A5C6AN42</accession>
<dbReference type="AlphaFoldDB" id="A0A5C6AN42"/>
<dbReference type="PANTHER" id="PTHR33678:SF1">
    <property type="entry name" value="BLL1576 PROTEIN"/>
    <property type="match status" value="1"/>
</dbReference>
<protein>
    <submittedName>
        <fullName evidence="5">Transposase IS66 family protein</fullName>
    </submittedName>
</protein>
<evidence type="ECO:0000313" key="5">
    <source>
        <dbReference type="EMBL" id="TWU00432.1"/>
    </source>
</evidence>
<dbReference type="RefSeq" id="WP_146444106.1">
    <property type="nucleotide sequence ID" value="NZ_SJPR01000001.1"/>
</dbReference>
<feature type="domain" description="Transposase TnpC homeodomain" evidence="3">
    <location>
        <begin position="38"/>
        <end position="109"/>
    </location>
</feature>
<dbReference type="OrthoDB" id="227350at2"/>
<dbReference type="InterPro" id="IPR024474">
    <property type="entry name" value="Znf_dom_IS66"/>
</dbReference>
<feature type="domain" description="Transposase IS66 C-terminal" evidence="4">
    <location>
        <begin position="465"/>
        <end position="501"/>
    </location>
</feature>
<evidence type="ECO:0000259" key="1">
    <source>
        <dbReference type="Pfam" id="PF03050"/>
    </source>
</evidence>
<evidence type="ECO:0000259" key="2">
    <source>
        <dbReference type="Pfam" id="PF13005"/>
    </source>
</evidence>
<dbReference type="Pfam" id="PF13817">
    <property type="entry name" value="DDE_Tnp_IS66_C"/>
    <property type="match status" value="1"/>
</dbReference>
<evidence type="ECO:0000259" key="4">
    <source>
        <dbReference type="Pfam" id="PF13817"/>
    </source>
</evidence>
<feature type="domain" description="Transposase IS66 central" evidence="1">
    <location>
        <begin position="179"/>
        <end position="458"/>
    </location>
</feature>
<dbReference type="EMBL" id="SJPR01000001">
    <property type="protein sequence ID" value="TWU00432.1"/>
    <property type="molecule type" value="Genomic_DNA"/>
</dbReference>
<evidence type="ECO:0000313" key="6">
    <source>
        <dbReference type="Proteomes" id="UP000317421"/>
    </source>
</evidence>
<dbReference type="Pfam" id="PF03050">
    <property type="entry name" value="DDE_Tnp_IS66"/>
    <property type="match status" value="1"/>
</dbReference>
<dbReference type="InterPro" id="IPR004291">
    <property type="entry name" value="Transposase_IS66_central"/>
</dbReference>
<organism evidence="5 6">
    <name type="scientific">Botrimarina colliarenosi</name>
    <dbReference type="NCBI Taxonomy" id="2528001"/>
    <lineage>
        <taxon>Bacteria</taxon>
        <taxon>Pseudomonadati</taxon>
        <taxon>Planctomycetota</taxon>
        <taxon>Planctomycetia</taxon>
        <taxon>Pirellulales</taxon>
        <taxon>Lacipirellulaceae</taxon>
        <taxon>Botrimarina</taxon>
    </lineage>
</organism>
<gene>
    <name evidence="5" type="ORF">Pla108_13830</name>
</gene>
<dbReference type="Pfam" id="PF13007">
    <property type="entry name" value="LZ_Tnp_IS66"/>
    <property type="match status" value="1"/>
</dbReference>
<dbReference type="InterPro" id="IPR039552">
    <property type="entry name" value="IS66_C"/>
</dbReference>
<dbReference type="InterPro" id="IPR052344">
    <property type="entry name" value="Transposase-related"/>
</dbReference>
<dbReference type="NCBIfam" id="NF033517">
    <property type="entry name" value="transpos_IS66"/>
    <property type="match status" value="1"/>
</dbReference>
<reference evidence="5 6" key="1">
    <citation type="submission" date="2019-02" db="EMBL/GenBank/DDBJ databases">
        <title>Deep-cultivation of Planctomycetes and their phenomic and genomic characterization uncovers novel biology.</title>
        <authorList>
            <person name="Wiegand S."/>
            <person name="Jogler M."/>
            <person name="Boedeker C."/>
            <person name="Pinto D."/>
            <person name="Vollmers J."/>
            <person name="Rivas-Marin E."/>
            <person name="Kohn T."/>
            <person name="Peeters S.H."/>
            <person name="Heuer A."/>
            <person name="Rast P."/>
            <person name="Oberbeckmann S."/>
            <person name="Bunk B."/>
            <person name="Jeske O."/>
            <person name="Meyerdierks A."/>
            <person name="Storesund J.E."/>
            <person name="Kallscheuer N."/>
            <person name="Luecker S."/>
            <person name="Lage O.M."/>
            <person name="Pohl T."/>
            <person name="Merkel B.J."/>
            <person name="Hornburger P."/>
            <person name="Mueller R.-W."/>
            <person name="Bruemmer F."/>
            <person name="Labrenz M."/>
            <person name="Spormann A.M."/>
            <person name="Op Den Camp H."/>
            <person name="Overmann J."/>
            <person name="Amann R."/>
            <person name="Jetten M.S.M."/>
            <person name="Mascher T."/>
            <person name="Medema M.H."/>
            <person name="Devos D.P."/>
            <person name="Kaster A.-K."/>
            <person name="Ovreas L."/>
            <person name="Rohde M."/>
            <person name="Galperin M.Y."/>
            <person name="Jogler C."/>
        </authorList>
    </citation>
    <scope>NUCLEOTIDE SEQUENCE [LARGE SCALE GENOMIC DNA]</scope>
    <source>
        <strain evidence="5 6">Pla108</strain>
    </source>
</reference>
<dbReference type="Proteomes" id="UP000317421">
    <property type="component" value="Unassembled WGS sequence"/>
</dbReference>